<keyword evidence="5" id="KW-1185">Reference proteome</keyword>
<reference evidence="5" key="1">
    <citation type="submission" date="2003-08" db="EMBL/GenBank/DDBJ databases">
        <authorList>
            <person name="Birren B."/>
            <person name="Nusbaum C."/>
            <person name="Abebe A."/>
            <person name="Abouelleil A."/>
            <person name="Adekoya E."/>
            <person name="Ait-zahra M."/>
            <person name="Allen N."/>
            <person name="Allen T."/>
            <person name="An P."/>
            <person name="Anderson M."/>
            <person name="Anderson S."/>
            <person name="Arachchi H."/>
            <person name="Armbruster J."/>
            <person name="Bachantsang P."/>
            <person name="Baldwin J."/>
            <person name="Barry A."/>
            <person name="Bayul T."/>
            <person name="Blitshsteyn B."/>
            <person name="Bloom T."/>
            <person name="Blye J."/>
            <person name="Boguslavskiy L."/>
            <person name="Borowsky M."/>
            <person name="Boukhgalter B."/>
            <person name="Brunache A."/>
            <person name="Butler J."/>
            <person name="Calixte N."/>
            <person name="Calvo S."/>
            <person name="Camarata J."/>
            <person name="Campo K."/>
            <person name="Chang J."/>
            <person name="Cheshatsang Y."/>
            <person name="Citroen M."/>
            <person name="Collymore A."/>
            <person name="Considine T."/>
            <person name="Cook A."/>
            <person name="Cooke P."/>
            <person name="Corum B."/>
            <person name="Cuomo C."/>
            <person name="David R."/>
            <person name="Dawoe T."/>
            <person name="Degray S."/>
            <person name="Dodge S."/>
            <person name="Dooley K."/>
            <person name="Dorje P."/>
            <person name="Dorjee K."/>
            <person name="Dorris L."/>
            <person name="Duffey N."/>
            <person name="Dupes A."/>
            <person name="Elkins T."/>
            <person name="Engels R."/>
            <person name="Erickson J."/>
            <person name="Farina A."/>
            <person name="Faro S."/>
            <person name="Ferreira P."/>
            <person name="Fischer H."/>
            <person name="Fitzgerald M."/>
            <person name="Foley K."/>
            <person name="Gage D."/>
            <person name="Galagan J."/>
            <person name="Gearin G."/>
            <person name="Gnerre S."/>
            <person name="Gnirke A."/>
            <person name="Goyette A."/>
            <person name="Graham J."/>
            <person name="Grandbois E."/>
            <person name="Gyaltsen K."/>
            <person name="Hafez N."/>
            <person name="Hagopian D."/>
            <person name="Hagos B."/>
            <person name="Hall J."/>
            <person name="Hatcher B."/>
            <person name="Heller A."/>
            <person name="Higgins H."/>
            <person name="Honan T."/>
            <person name="Horn A."/>
            <person name="Houde N."/>
            <person name="Hughes L."/>
            <person name="Hulme W."/>
            <person name="Husby E."/>
            <person name="Iliev I."/>
            <person name="Jaffe D."/>
            <person name="Jones C."/>
            <person name="Kamal M."/>
            <person name="Kamat A."/>
            <person name="Kamvysselis M."/>
            <person name="Karlsson E."/>
            <person name="Kells C."/>
            <person name="Kieu A."/>
            <person name="Kisner P."/>
            <person name="Kodira C."/>
            <person name="Kulbokas E."/>
            <person name="Labutti K."/>
            <person name="Lama D."/>
            <person name="Landers T."/>
            <person name="Leger J."/>
            <person name="Levine S."/>
            <person name="Lewis D."/>
            <person name="Lewis T."/>
            <person name="Lindblad-toh K."/>
            <person name="Liu X."/>
            <person name="Lokyitsang T."/>
            <person name="Lokyitsang Y."/>
            <person name="Lucien O."/>
            <person name="Lui A."/>
            <person name="Ma L.J."/>
            <person name="Mabbitt R."/>
            <person name="Macdonald J."/>
            <person name="Maclean C."/>
            <person name="Major J."/>
            <person name="Manning J."/>
            <person name="Marabella R."/>
            <person name="Maru K."/>
            <person name="Matthews C."/>
            <person name="Mauceli E."/>
            <person name="Mccarthy M."/>
            <person name="Mcdonough S."/>
            <person name="Mcghee T."/>
            <person name="Meldrim J."/>
            <person name="Meneus L."/>
            <person name="Mesirov J."/>
            <person name="Mihalev A."/>
            <person name="Mihova T."/>
            <person name="Mikkelsen T."/>
            <person name="Mlenga V."/>
            <person name="Moru K."/>
            <person name="Mozes J."/>
            <person name="Mulrain L."/>
            <person name="Munson G."/>
            <person name="Naylor J."/>
            <person name="Newes C."/>
            <person name="Nguyen C."/>
            <person name="Nguyen N."/>
            <person name="Nguyen T."/>
            <person name="Nicol R."/>
            <person name="Nielsen C."/>
            <person name="Nizzari M."/>
            <person name="Norbu C."/>
            <person name="Norbu N."/>
            <person name="O'donnell P."/>
            <person name="Okoawo O."/>
            <person name="O'leary S."/>
            <person name="Omotosho B."/>
            <person name="O'neill K."/>
            <person name="Osman S."/>
            <person name="Parker S."/>
            <person name="Perrin D."/>
            <person name="Phunkhang P."/>
            <person name="Piqani B."/>
            <person name="Purcell S."/>
            <person name="Rachupka T."/>
            <person name="Ramasamy U."/>
            <person name="Rameau R."/>
            <person name="Ray V."/>
            <person name="Raymond C."/>
            <person name="Retta R."/>
            <person name="Richardson S."/>
            <person name="Rise C."/>
            <person name="Rodriguez J."/>
            <person name="Rogers J."/>
            <person name="Rogov P."/>
            <person name="Rutman M."/>
            <person name="Schupbach R."/>
            <person name="Seaman C."/>
            <person name="Settipalli S."/>
            <person name="Sharpe T."/>
            <person name="Sheridan J."/>
            <person name="Sherpa N."/>
            <person name="Shi J."/>
            <person name="Smirnov S."/>
            <person name="Smith C."/>
            <person name="Sougnez C."/>
            <person name="Spencer B."/>
            <person name="Stalker J."/>
            <person name="Stange-thomann N."/>
            <person name="Stavropoulos S."/>
            <person name="Stetson K."/>
            <person name="Stone C."/>
            <person name="Stone S."/>
            <person name="Stubbs M."/>
            <person name="Talamas J."/>
            <person name="Tchuinga P."/>
            <person name="Tenzing P."/>
            <person name="Tesfaye S."/>
            <person name="Theodore J."/>
            <person name="Thoulutsang Y."/>
            <person name="Topham K."/>
            <person name="Towey S."/>
            <person name="Tsamla T."/>
            <person name="Tsomo N."/>
            <person name="Vallee D."/>
            <person name="Vassiliev H."/>
            <person name="Venkataraman V."/>
            <person name="Vinson J."/>
            <person name="Vo A."/>
            <person name="Wade C."/>
            <person name="Wang S."/>
            <person name="Wangchuk T."/>
            <person name="Wangdi T."/>
            <person name="Whittaker C."/>
            <person name="Wilkinson J."/>
            <person name="Wu Y."/>
            <person name="Wyman D."/>
            <person name="Yadav S."/>
            <person name="Yang S."/>
            <person name="Yang X."/>
            <person name="Yeager S."/>
            <person name="Yee E."/>
            <person name="Young G."/>
            <person name="Zainoun J."/>
            <person name="Zembeck L."/>
            <person name="Zimmer A."/>
            <person name="Zody M."/>
            <person name="Lander E."/>
        </authorList>
    </citation>
    <scope>NUCLEOTIDE SEQUENCE [LARGE SCALE GENOMIC DNA]</scope>
</reference>
<dbReference type="PANTHER" id="PTHR22872">
    <property type="entry name" value="BTK-BINDING PROTEIN-RELATED"/>
    <property type="match status" value="1"/>
</dbReference>
<dbReference type="InterPro" id="IPR009091">
    <property type="entry name" value="RCC1/BLIP-II"/>
</dbReference>
<protein>
    <submittedName>
        <fullName evidence="4">Uncharacterized protein</fullName>
    </submittedName>
</protein>
<sequence>MYELCSTKCNFIECVDDLNHVITKATLHQVKEYIRSHCFTAVLRHDLNGRTPLHIAASCGKTDIVRWICKLLATNKCLGNGGIDSLDRESNWSALHRALYYGRIPCAMELLKNGANMWLKDRDGCNLLDIVTKDIAPWINQVDFKRNSDISVQSITDLKKSDVSELYTWGVNENMTLAQSNQKSKKLPELVKYFSKRNISIKQVVMSKFHSIFVTQEGAAYSCGNGRGGRLGNGSEDVFIDPQIVDAGDLVIASVSSAVDHSVFVSE</sequence>
<evidence type="ECO:0000313" key="5">
    <source>
        <dbReference type="Proteomes" id="UP000007875"/>
    </source>
</evidence>
<feature type="repeat" description="RCC1" evidence="3">
    <location>
        <begin position="164"/>
        <end position="217"/>
    </location>
</feature>
<dbReference type="InterPro" id="IPR000408">
    <property type="entry name" value="Reg_chr_condens"/>
</dbReference>
<name>H2ZMC8_CIOSA</name>
<accession>H2ZMC8</accession>
<dbReference type="InterPro" id="IPR002110">
    <property type="entry name" value="Ankyrin_rpt"/>
</dbReference>
<dbReference type="InParanoid" id="H2ZMC8"/>
<dbReference type="SUPFAM" id="SSF48403">
    <property type="entry name" value="Ankyrin repeat"/>
    <property type="match status" value="1"/>
</dbReference>
<keyword evidence="2" id="KW-0040">ANK repeat</keyword>
<organism evidence="4 5">
    <name type="scientific">Ciona savignyi</name>
    <name type="common">Pacific transparent sea squirt</name>
    <dbReference type="NCBI Taxonomy" id="51511"/>
    <lineage>
        <taxon>Eukaryota</taxon>
        <taxon>Metazoa</taxon>
        <taxon>Chordata</taxon>
        <taxon>Tunicata</taxon>
        <taxon>Ascidiacea</taxon>
        <taxon>Phlebobranchia</taxon>
        <taxon>Cionidae</taxon>
        <taxon>Ciona</taxon>
    </lineage>
</organism>
<keyword evidence="1" id="KW-0677">Repeat</keyword>
<dbReference type="SUPFAM" id="SSF50985">
    <property type="entry name" value="RCC1/BLIP-II"/>
    <property type="match status" value="1"/>
</dbReference>
<feature type="repeat" description="ANK" evidence="2">
    <location>
        <begin position="90"/>
        <end position="122"/>
    </location>
</feature>
<feature type="repeat" description="ANK" evidence="2">
    <location>
        <begin position="48"/>
        <end position="68"/>
    </location>
</feature>
<evidence type="ECO:0000256" key="3">
    <source>
        <dbReference type="PROSITE-ProRule" id="PRU00235"/>
    </source>
</evidence>
<evidence type="ECO:0000256" key="1">
    <source>
        <dbReference type="ARBA" id="ARBA00022737"/>
    </source>
</evidence>
<dbReference type="PROSITE" id="PS50088">
    <property type="entry name" value="ANK_REPEAT"/>
    <property type="match status" value="2"/>
</dbReference>
<dbReference type="GeneTree" id="ENSGT00940000156277"/>
<dbReference type="PANTHER" id="PTHR22872:SF2">
    <property type="entry name" value="INHIBITOR OF BRUTON TYROSINE KINASE"/>
    <property type="match status" value="1"/>
</dbReference>
<dbReference type="Proteomes" id="UP000007875">
    <property type="component" value="Unassembled WGS sequence"/>
</dbReference>
<evidence type="ECO:0000256" key="2">
    <source>
        <dbReference type="PROSITE-ProRule" id="PRU00023"/>
    </source>
</evidence>
<dbReference type="Pfam" id="PF12796">
    <property type="entry name" value="Ank_2"/>
    <property type="match status" value="1"/>
</dbReference>
<reference evidence="4" key="3">
    <citation type="submission" date="2025-09" db="UniProtKB">
        <authorList>
            <consortium name="Ensembl"/>
        </authorList>
    </citation>
    <scope>IDENTIFICATION</scope>
</reference>
<dbReference type="AlphaFoldDB" id="H2ZMC8"/>
<dbReference type="InterPro" id="IPR036770">
    <property type="entry name" value="Ankyrin_rpt-contain_sf"/>
</dbReference>
<reference evidence="4" key="2">
    <citation type="submission" date="2025-08" db="UniProtKB">
        <authorList>
            <consortium name="Ensembl"/>
        </authorList>
    </citation>
    <scope>IDENTIFICATION</scope>
</reference>
<dbReference type="eggNOG" id="KOG0783">
    <property type="taxonomic scope" value="Eukaryota"/>
</dbReference>
<feature type="repeat" description="RCC1" evidence="3">
    <location>
        <begin position="218"/>
        <end position="267"/>
    </location>
</feature>
<dbReference type="InterPro" id="IPR051625">
    <property type="entry name" value="Signaling_Regulatory_Domain"/>
</dbReference>
<dbReference type="SMART" id="SM00248">
    <property type="entry name" value="ANK"/>
    <property type="match status" value="2"/>
</dbReference>
<dbReference type="PROSITE" id="PS50012">
    <property type="entry name" value="RCC1_3"/>
    <property type="match status" value="2"/>
</dbReference>
<dbReference type="PROSITE" id="PS50297">
    <property type="entry name" value="ANK_REP_REGION"/>
    <property type="match status" value="1"/>
</dbReference>
<proteinExistence type="predicted"/>
<dbReference type="Gene3D" id="2.130.10.30">
    <property type="entry name" value="Regulator of chromosome condensation 1/beta-lactamase-inhibitor protein II"/>
    <property type="match status" value="1"/>
</dbReference>
<dbReference type="OMA" id="RIPCAME"/>
<dbReference type="Ensembl" id="ENSCSAVT00000018949.1">
    <property type="protein sequence ID" value="ENSCSAVP00000018744.1"/>
    <property type="gene ID" value="ENSCSAVG00000011018.1"/>
</dbReference>
<dbReference type="Gene3D" id="1.25.40.20">
    <property type="entry name" value="Ankyrin repeat-containing domain"/>
    <property type="match status" value="1"/>
</dbReference>
<dbReference type="HOGENOM" id="CLU_033110_0_0_1"/>
<dbReference type="STRING" id="51511.ENSCSAVP00000018744"/>
<evidence type="ECO:0000313" key="4">
    <source>
        <dbReference type="Ensembl" id="ENSCSAVP00000018744.1"/>
    </source>
</evidence>
<dbReference type="Pfam" id="PF00415">
    <property type="entry name" value="RCC1"/>
    <property type="match status" value="1"/>
</dbReference>